<proteinExistence type="predicted"/>
<keyword evidence="1" id="KW-0732">Signal</keyword>
<dbReference type="RefSeq" id="WP_194034773.1">
    <property type="nucleotide sequence ID" value="NZ_CP063657.1"/>
</dbReference>
<feature type="chain" id="PRO_5045429089" evidence="1">
    <location>
        <begin position="23"/>
        <end position="212"/>
    </location>
</feature>
<feature type="signal peptide" evidence="1">
    <location>
        <begin position="1"/>
        <end position="22"/>
    </location>
</feature>
<gene>
    <name evidence="2" type="ORF">INQ42_01000</name>
</gene>
<evidence type="ECO:0000313" key="2">
    <source>
        <dbReference type="EMBL" id="QOW22233.1"/>
    </source>
</evidence>
<evidence type="ECO:0000313" key="3">
    <source>
        <dbReference type="Proteomes" id="UP000593932"/>
    </source>
</evidence>
<evidence type="ECO:0000256" key="1">
    <source>
        <dbReference type="SAM" id="SignalP"/>
    </source>
</evidence>
<organism evidence="2 3">
    <name type="scientific">Novilysobacter avium</name>
    <dbReference type="NCBI Taxonomy" id="2781023"/>
    <lineage>
        <taxon>Bacteria</taxon>
        <taxon>Pseudomonadati</taxon>
        <taxon>Pseudomonadota</taxon>
        <taxon>Gammaproteobacteria</taxon>
        <taxon>Lysobacterales</taxon>
        <taxon>Lysobacteraceae</taxon>
        <taxon>Novilysobacter</taxon>
    </lineage>
</organism>
<name>A0A7S6ZUK9_9GAMM</name>
<dbReference type="InterPro" id="IPR021455">
    <property type="entry name" value="DUF3106"/>
</dbReference>
<dbReference type="Pfam" id="PF11304">
    <property type="entry name" value="DUF3106"/>
    <property type="match status" value="1"/>
</dbReference>
<protein>
    <submittedName>
        <fullName evidence="2">DUF3106 domain-containing protein</fullName>
    </submittedName>
</protein>
<keyword evidence="3" id="KW-1185">Reference proteome</keyword>
<accession>A0A7S6ZUK9</accession>
<reference evidence="2 3" key="1">
    <citation type="submission" date="2020-10" db="EMBL/GenBank/DDBJ databases">
        <title>complete genome sequencing of Lysobacter sp. H23M41.</title>
        <authorList>
            <person name="Bae J.-W."/>
            <person name="Lee S.-Y."/>
        </authorList>
    </citation>
    <scope>NUCLEOTIDE SEQUENCE [LARGE SCALE GENOMIC DNA]</scope>
    <source>
        <strain evidence="2 3">H23M41</strain>
    </source>
</reference>
<dbReference type="Proteomes" id="UP000593932">
    <property type="component" value="Chromosome"/>
</dbReference>
<sequence>MRSTSRLAWWGLLAMAAFTVQAANPALDEVSGVLPRLQPDARAALERRAAQWAEWNPGQRESFQQRMQAWDDLARGERDAIREGYLAWQALPASERASIAAAASRYQALPAGERLALRDTYEALDGSERRGWMLGPVLGSDYPALQPLLAQVPVEEHAALLTALRAMTAQQRRDLAVLVQRSSPQERERLRSELATLEPGGIAAWLWERLDR</sequence>
<dbReference type="EMBL" id="CP063657">
    <property type="protein sequence ID" value="QOW22233.1"/>
    <property type="molecule type" value="Genomic_DNA"/>
</dbReference>